<organism evidence="2 3">
    <name type="scientific">Plectus sambesii</name>
    <dbReference type="NCBI Taxonomy" id="2011161"/>
    <lineage>
        <taxon>Eukaryota</taxon>
        <taxon>Metazoa</taxon>
        <taxon>Ecdysozoa</taxon>
        <taxon>Nematoda</taxon>
        <taxon>Chromadorea</taxon>
        <taxon>Plectida</taxon>
        <taxon>Plectina</taxon>
        <taxon>Plectoidea</taxon>
        <taxon>Plectidae</taxon>
        <taxon>Plectus</taxon>
    </lineage>
</organism>
<protein>
    <submittedName>
        <fullName evidence="3">Uncharacterized protein</fullName>
    </submittedName>
</protein>
<reference evidence="3" key="1">
    <citation type="submission" date="2022-11" db="UniProtKB">
        <authorList>
            <consortium name="WormBaseParasite"/>
        </authorList>
    </citation>
    <scope>IDENTIFICATION</scope>
</reference>
<evidence type="ECO:0000313" key="3">
    <source>
        <dbReference type="WBParaSite" id="PSAMB.scaffold1809size37935.g15114.t1"/>
    </source>
</evidence>
<keyword evidence="2" id="KW-1185">Reference proteome</keyword>
<dbReference type="AlphaFoldDB" id="A0A914VD93"/>
<sequence length="365" mass="41204">MLRSTLLVFCISAWVSNALEASSSVQVMATPWWNPGDPMWFVSKAADRTLSLQYASGLQTLQLSSLVHMDKLPLQNGSATCAAVLSSDHIGVGAAFPSADMEPILMARLSRRIQENRQRNIIPVSACGYEEADGRVLFESMWMPSKTTEYQVQFDNENQTMTNFLNQGYYIVSACSTKMFSNRPATPSVVIVWHRRRTQAPTTRLEQRIFVNVTEANCSATNLRNAKEQFFPISMQLFNKGNDVRCTAIWQKFSAPSLKYEFRTGSAPADVVNLNDKQMKPRQVNVYRDMTGREQLMVLWTNYDTRNISFDGSIYNETDNIPINWLPGSTTGMKAEDKAYFESMVTKIMRAGQIPALTFALSRNE</sequence>
<feature type="signal peptide" evidence="1">
    <location>
        <begin position="1"/>
        <end position="18"/>
    </location>
</feature>
<keyword evidence="1" id="KW-0732">Signal</keyword>
<accession>A0A914VD93</accession>
<evidence type="ECO:0000313" key="2">
    <source>
        <dbReference type="Proteomes" id="UP000887566"/>
    </source>
</evidence>
<name>A0A914VD93_9BILA</name>
<evidence type="ECO:0000256" key="1">
    <source>
        <dbReference type="SAM" id="SignalP"/>
    </source>
</evidence>
<feature type="chain" id="PRO_5036987912" evidence="1">
    <location>
        <begin position="19"/>
        <end position="365"/>
    </location>
</feature>
<dbReference type="WBParaSite" id="PSAMB.scaffold1809size37935.g15114.t1">
    <property type="protein sequence ID" value="PSAMB.scaffold1809size37935.g15114.t1"/>
    <property type="gene ID" value="PSAMB.scaffold1809size37935.g15114"/>
</dbReference>
<proteinExistence type="predicted"/>
<dbReference type="Proteomes" id="UP000887566">
    <property type="component" value="Unplaced"/>
</dbReference>